<dbReference type="GO" id="GO:0005524">
    <property type="term" value="F:ATP binding"/>
    <property type="evidence" value="ECO:0007669"/>
    <property type="project" value="UniProtKB-KW"/>
</dbReference>
<evidence type="ECO:0000256" key="4">
    <source>
        <dbReference type="ARBA" id="ARBA00022786"/>
    </source>
</evidence>
<dbReference type="HOGENOM" id="CLU_030988_13_3_1"/>
<gene>
    <name evidence="7" type="ORF">M437DRAFT_72845</name>
</gene>
<protein>
    <recommendedName>
        <fullName evidence="1">E2 ubiquitin-conjugating enzyme</fullName>
        <ecNumber evidence="1">2.3.2.23</ecNumber>
    </recommendedName>
</protein>
<dbReference type="EC" id="2.3.2.23" evidence="1"/>
<reference evidence="7 8" key="1">
    <citation type="journal article" date="2014" name="BMC Genomics">
        <title>Genome sequencing of four Aureobasidium pullulans varieties: biotechnological potential, stress tolerance, and description of new species.</title>
        <authorList>
            <person name="Gostin Ar C."/>
            <person name="Ohm R.A."/>
            <person name="Kogej T."/>
            <person name="Sonjak S."/>
            <person name="Turk M."/>
            <person name="Zajc J."/>
            <person name="Zalar P."/>
            <person name="Grube M."/>
            <person name="Sun H."/>
            <person name="Han J."/>
            <person name="Sharma A."/>
            <person name="Chiniquy J."/>
            <person name="Ngan C.Y."/>
            <person name="Lipzen A."/>
            <person name="Barry K."/>
            <person name="Grigoriev I.V."/>
            <person name="Gunde-Cimerman N."/>
        </authorList>
    </citation>
    <scope>NUCLEOTIDE SEQUENCE [LARGE SCALE GENOMIC DNA]</scope>
    <source>
        <strain evidence="7 8">CBS 110374</strain>
    </source>
</reference>
<name>A0A074VZS4_AURM1</name>
<dbReference type="STRING" id="1043003.A0A074VZS4"/>
<evidence type="ECO:0000313" key="8">
    <source>
        <dbReference type="Proteomes" id="UP000030672"/>
    </source>
</evidence>
<dbReference type="Pfam" id="PF00179">
    <property type="entry name" value="UQ_con"/>
    <property type="match status" value="1"/>
</dbReference>
<evidence type="ECO:0000256" key="2">
    <source>
        <dbReference type="ARBA" id="ARBA00022679"/>
    </source>
</evidence>
<dbReference type="InterPro" id="IPR050113">
    <property type="entry name" value="Ub_conjugating_enzyme"/>
</dbReference>
<dbReference type="AlphaFoldDB" id="A0A074VZS4"/>
<accession>A0A074VZS4</accession>
<keyword evidence="4" id="KW-0833">Ubl conjugation pathway</keyword>
<dbReference type="FunFam" id="3.10.110.10:FF:000060">
    <property type="entry name" value="Ubiquitin conjugating enzyme (UbcB)"/>
    <property type="match status" value="1"/>
</dbReference>
<keyword evidence="5" id="KW-0067">ATP-binding</keyword>
<evidence type="ECO:0000313" key="7">
    <source>
        <dbReference type="EMBL" id="KEQ66018.1"/>
    </source>
</evidence>
<sequence length="151" mass="17093">MANKRIVTELGQVSTNPVPGTQVQLAEEGNVFLWEVIMQGPEDSVYANGKFKIEVALPKEYPFKPPTVSFKTKIYHPNVSNDDKGSMCLGMLRSDQWKPPNKIRDVLILVRQILSAPQPDDAVESRIADEYKNHPEVFEKNAKDFVAKYCK</sequence>
<dbReference type="PANTHER" id="PTHR24067">
    <property type="entry name" value="UBIQUITIN-CONJUGATING ENZYME E2"/>
    <property type="match status" value="1"/>
</dbReference>
<evidence type="ECO:0000259" key="6">
    <source>
        <dbReference type="PROSITE" id="PS50127"/>
    </source>
</evidence>
<dbReference type="SUPFAM" id="SSF54495">
    <property type="entry name" value="UBC-like"/>
    <property type="match status" value="1"/>
</dbReference>
<dbReference type="Proteomes" id="UP000030672">
    <property type="component" value="Unassembled WGS sequence"/>
</dbReference>
<dbReference type="PROSITE" id="PS50127">
    <property type="entry name" value="UBC_2"/>
    <property type="match status" value="1"/>
</dbReference>
<dbReference type="InterPro" id="IPR000608">
    <property type="entry name" value="UBC"/>
</dbReference>
<organism evidence="7 8">
    <name type="scientific">Aureobasidium melanogenum (strain CBS 110374)</name>
    <name type="common">Aureobasidium pullulans var. melanogenum</name>
    <dbReference type="NCBI Taxonomy" id="1043003"/>
    <lineage>
        <taxon>Eukaryota</taxon>
        <taxon>Fungi</taxon>
        <taxon>Dikarya</taxon>
        <taxon>Ascomycota</taxon>
        <taxon>Pezizomycotina</taxon>
        <taxon>Dothideomycetes</taxon>
        <taxon>Dothideomycetidae</taxon>
        <taxon>Dothideales</taxon>
        <taxon>Saccotheciaceae</taxon>
        <taxon>Aureobasidium</taxon>
    </lineage>
</organism>
<dbReference type="InterPro" id="IPR016135">
    <property type="entry name" value="UBQ-conjugating_enzyme/RWD"/>
</dbReference>
<evidence type="ECO:0000256" key="5">
    <source>
        <dbReference type="ARBA" id="ARBA00022840"/>
    </source>
</evidence>
<dbReference type="SMART" id="SM00212">
    <property type="entry name" value="UBCc"/>
    <property type="match status" value="1"/>
</dbReference>
<keyword evidence="3" id="KW-0547">Nucleotide-binding</keyword>
<evidence type="ECO:0000256" key="1">
    <source>
        <dbReference type="ARBA" id="ARBA00012486"/>
    </source>
</evidence>
<dbReference type="GO" id="GO:0061631">
    <property type="term" value="F:ubiquitin conjugating enzyme activity"/>
    <property type="evidence" value="ECO:0007669"/>
    <property type="project" value="UniProtKB-EC"/>
</dbReference>
<keyword evidence="8" id="KW-1185">Reference proteome</keyword>
<dbReference type="GeneID" id="63919291"/>
<dbReference type="Gene3D" id="3.10.110.10">
    <property type="entry name" value="Ubiquitin Conjugating Enzyme"/>
    <property type="match status" value="1"/>
</dbReference>
<evidence type="ECO:0000256" key="3">
    <source>
        <dbReference type="ARBA" id="ARBA00022741"/>
    </source>
</evidence>
<keyword evidence="2" id="KW-0808">Transferase</keyword>
<feature type="domain" description="UBC core" evidence="6">
    <location>
        <begin position="1"/>
        <end position="151"/>
    </location>
</feature>
<proteinExistence type="predicted"/>
<dbReference type="RefSeq" id="XP_040883041.1">
    <property type="nucleotide sequence ID" value="XM_041025918.1"/>
</dbReference>
<dbReference type="EMBL" id="KL584826">
    <property type="protein sequence ID" value="KEQ66018.1"/>
    <property type="molecule type" value="Genomic_DNA"/>
</dbReference>